<name>A0A6J5NHQ8_9CAUD</name>
<proteinExistence type="predicted"/>
<reference evidence="1" key="1">
    <citation type="submission" date="2020-04" db="EMBL/GenBank/DDBJ databases">
        <authorList>
            <person name="Chiriac C."/>
            <person name="Salcher M."/>
            <person name="Ghai R."/>
            <person name="Kavagutti S V."/>
        </authorList>
    </citation>
    <scope>NUCLEOTIDE SEQUENCE</scope>
</reference>
<organism evidence="1">
    <name type="scientific">uncultured Caudovirales phage</name>
    <dbReference type="NCBI Taxonomy" id="2100421"/>
    <lineage>
        <taxon>Viruses</taxon>
        <taxon>Duplodnaviria</taxon>
        <taxon>Heunggongvirae</taxon>
        <taxon>Uroviricota</taxon>
        <taxon>Caudoviricetes</taxon>
        <taxon>Peduoviridae</taxon>
        <taxon>Maltschvirus</taxon>
        <taxon>Maltschvirus maltsch</taxon>
    </lineage>
</organism>
<dbReference type="EMBL" id="LR796683">
    <property type="protein sequence ID" value="CAB4158819.1"/>
    <property type="molecule type" value="Genomic_DNA"/>
</dbReference>
<protein>
    <submittedName>
        <fullName evidence="1">Uncharacterized protein</fullName>
    </submittedName>
</protein>
<accession>A0A6J5NHQ8</accession>
<gene>
    <name evidence="1" type="ORF">UFOVP708_26</name>
</gene>
<evidence type="ECO:0000313" key="1">
    <source>
        <dbReference type="EMBL" id="CAB4158819.1"/>
    </source>
</evidence>
<sequence>MRNIKRSNQFRFAYFNAADALPAIEPTTKPPRTLVLKHVPPNAAIDALLAFSDAGLGIPVVYPRTRKA</sequence>